<accession>A0A655EA10</accession>
<dbReference type="AlphaFoldDB" id="A0A655EA10"/>
<proteinExistence type="predicted"/>
<evidence type="ECO:0000313" key="2">
    <source>
        <dbReference type="Proteomes" id="UP000041314"/>
    </source>
</evidence>
<dbReference type="Proteomes" id="UP000041314">
    <property type="component" value="Unassembled WGS sequence"/>
</dbReference>
<sequence length="110" mass="11782">MDRGALIVNDIAIIRSHHGVKGVGVPFQWVYFNTATALRRLIRNEGDIAAGFVMNSRSLATSPCDGCTILTTVATGRVDQNISAVADFRAVICANDGIHAMACNIAFIFN</sequence>
<organism evidence="1 2">
    <name type="scientific">Salmonella enterica subsp. enterica serovar Bovismorbificans</name>
    <dbReference type="NCBI Taxonomy" id="58097"/>
    <lineage>
        <taxon>Bacteria</taxon>
        <taxon>Pseudomonadati</taxon>
        <taxon>Pseudomonadota</taxon>
        <taxon>Gammaproteobacteria</taxon>
        <taxon>Enterobacterales</taxon>
        <taxon>Enterobacteriaceae</taxon>
        <taxon>Salmonella</taxon>
    </lineage>
</organism>
<evidence type="ECO:0000313" key="1">
    <source>
        <dbReference type="EMBL" id="CNV12133.1"/>
    </source>
</evidence>
<reference evidence="1 2" key="1">
    <citation type="submission" date="2015-03" db="EMBL/GenBank/DDBJ databases">
        <authorList>
            <consortium name="Pathogen Informatics"/>
        </authorList>
    </citation>
    <scope>NUCLEOTIDE SEQUENCE [LARGE SCALE GENOMIC DNA]</scope>
    <source>
        <strain evidence="1 2">A1104</strain>
    </source>
</reference>
<dbReference type="EMBL" id="CQPA01000058">
    <property type="protein sequence ID" value="CNV12133.1"/>
    <property type="molecule type" value="Genomic_DNA"/>
</dbReference>
<gene>
    <name evidence="1" type="ORF">ERS008198_04409</name>
</gene>
<protein>
    <submittedName>
        <fullName evidence="1">Uncharacterized protein</fullName>
    </submittedName>
</protein>
<name>A0A655EA10_SALET</name>